<dbReference type="GO" id="GO:0005763">
    <property type="term" value="C:mitochondrial small ribosomal subunit"/>
    <property type="evidence" value="ECO:0007669"/>
    <property type="project" value="EnsemblFungi"/>
</dbReference>
<keyword evidence="9" id="KW-1185">Reference proteome</keyword>
<keyword evidence="5" id="KW-0687">Ribonucleoprotein</keyword>
<dbReference type="KEGG" id="spaa:SPAPADRAFT_63263"/>
<dbReference type="GO" id="GO:0003735">
    <property type="term" value="F:structural constituent of ribosome"/>
    <property type="evidence" value="ECO:0007669"/>
    <property type="project" value="EnsemblFungi"/>
</dbReference>
<gene>
    <name evidence="8" type="ORF">SPAPADRAFT_63263</name>
</gene>
<evidence type="ECO:0000256" key="1">
    <source>
        <dbReference type="ARBA" id="ARBA00004173"/>
    </source>
</evidence>
<dbReference type="EMBL" id="GL996505">
    <property type="protein sequence ID" value="EGW30415.1"/>
    <property type="molecule type" value="Genomic_DNA"/>
</dbReference>
<sequence length="212" mass="23704">MFSRITRFALNGSRIQAPLTIQPISNTIINPIRAISTTSTLNAPPRRANKKGVKPSNWLKADEKVVGWKIYATFTSNNTRANVVAVVEDTKFLEKNQHLSHNEQVIYYLQLPHRIVYSLSTGQLGFRGVQRSEYEAGFQLSSKLFKTIQEKNLFGPTDKVEIVVNGMGKGREAFSAALLGKEGQALQKNIVRISDATVLKFGGSRSKKQRRI</sequence>
<comment type="subcellular location">
    <subcellularLocation>
        <location evidence="1">Mitochondrion</location>
    </subcellularLocation>
</comment>
<dbReference type="HOGENOM" id="CLU_072439_4_0_1"/>
<dbReference type="InterPro" id="IPR036967">
    <property type="entry name" value="Ribosomal_uS11_sf"/>
</dbReference>
<comment type="similarity">
    <text evidence="2">Belongs to the universal ribosomal protein uS11 family.</text>
</comment>
<evidence type="ECO:0000256" key="4">
    <source>
        <dbReference type="ARBA" id="ARBA00023128"/>
    </source>
</evidence>
<dbReference type="GO" id="GO:0006412">
    <property type="term" value="P:translation"/>
    <property type="evidence" value="ECO:0007669"/>
    <property type="project" value="InterPro"/>
</dbReference>
<dbReference type="OMA" id="FHRHNTL"/>
<dbReference type="InParanoid" id="G3AU39"/>
<dbReference type="InterPro" id="IPR001971">
    <property type="entry name" value="Ribosomal_uS11"/>
</dbReference>
<keyword evidence="3" id="KW-0689">Ribosomal protein</keyword>
<dbReference type="Gene3D" id="3.30.420.80">
    <property type="entry name" value="Ribosomal protein S11"/>
    <property type="match status" value="1"/>
</dbReference>
<evidence type="ECO:0000256" key="3">
    <source>
        <dbReference type="ARBA" id="ARBA00022980"/>
    </source>
</evidence>
<evidence type="ECO:0000313" key="9">
    <source>
        <dbReference type="Proteomes" id="UP000000709"/>
    </source>
</evidence>
<dbReference type="HAMAP" id="MF_01310">
    <property type="entry name" value="Ribosomal_uS11"/>
    <property type="match status" value="1"/>
</dbReference>
<reference evidence="8 9" key="1">
    <citation type="journal article" date="2011" name="Proc. Natl. Acad. Sci. U.S.A.">
        <title>Comparative genomics of xylose-fermenting fungi for enhanced biofuel production.</title>
        <authorList>
            <person name="Wohlbach D.J."/>
            <person name="Kuo A."/>
            <person name="Sato T.K."/>
            <person name="Potts K.M."/>
            <person name="Salamov A.A."/>
            <person name="LaButti K.M."/>
            <person name="Sun H."/>
            <person name="Clum A."/>
            <person name="Pangilinan J.L."/>
            <person name="Lindquist E.A."/>
            <person name="Lucas S."/>
            <person name="Lapidus A."/>
            <person name="Jin M."/>
            <person name="Gunawan C."/>
            <person name="Balan V."/>
            <person name="Dale B.E."/>
            <person name="Jeffries T.W."/>
            <person name="Zinkel R."/>
            <person name="Barry K.W."/>
            <person name="Grigoriev I.V."/>
            <person name="Gasch A.P."/>
        </authorList>
    </citation>
    <scope>NUCLEOTIDE SEQUENCE [LARGE SCALE GENOMIC DNA]</scope>
    <source>
        <strain evidence="9">NRRL Y-27907 / 11-Y1</strain>
    </source>
</reference>
<evidence type="ECO:0000256" key="6">
    <source>
        <dbReference type="ARBA" id="ARBA00037226"/>
    </source>
</evidence>
<dbReference type="FunCoup" id="G3AU39">
    <property type="interactions" value="203"/>
</dbReference>
<accession>G3AU39</accession>
<keyword evidence="4" id="KW-0496">Mitochondrion</keyword>
<dbReference type="eggNOG" id="ENOG502S752">
    <property type="taxonomic scope" value="Eukaryota"/>
</dbReference>
<dbReference type="RefSeq" id="XP_007377386.1">
    <property type="nucleotide sequence ID" value="XM_007377324.1"/>
</dbReference>
<dbReference type="GeneID" id="18874665"/>
<evidence type="ECO:0000256" key="7">
    <source>
        <dbReference type="ARBA" id="ARBA00070326"/>
    </source>
</evidence>
<evidence type="ECO:0000313" key="8">
    <source>
        <dbReference type="EMBL" id="EGW30415.1"/>
    </source>
</evidence>
<name>G3AU39_SPAPN</name>
<dbReference type="AlphaFoldDB" id="G3AU39"/>
<evidence type="ECO:0000256" key="2">
    <source>
        <dbReference type="ARBA" id="ARBA00006194"/>
    </source>
</evidence>
<evidence type="ECO:0000256" key="5">
    <source>
        <dbReference type="ARBA" id="ARBA00023274"/>
    </source>
</evidence>
<dbReference type="Proteomes" id="UP000000709">
    <property type="component" value="Unassembled WGS sequence"/>
</dbReference>
<dbReference type="OrthoDB" id="1654884at2759"/>
<dbReference type="FunFam" id="3.30.420.80:FF:000011">
    <property type="entry name" value="37S ribosomal protein S18, mitochondrial"/>
    <property type="match status" value="1"/>
</dbReference>
<dbReference type="STRING" id="619300.G3AU39"/>
<protein>
    <recommendedName>
        <fullName evidence="7">Small ribosomal subunit protein uS11m</fullName>
    </recommendedName>
</protein>
<proteinExistence type="inferred from homology"/>
<dbReference type="SUPFAM" id="SSF53137">
    <property type="entry name" value="Translational machinery components"/>
    <property type="match status" value="1"/>
</dbReference>
<organism evidence="9">
    <name type="scientific">Spathaspora passalidarum (strain NRRL Y-27907 / 11-Y1)</name>
    <dbReference type="NCBI Taxonomy" id="619300"/>
    <lineage>
        <taxon>Eukaryota</taxon>
        <taxon>Fungi</taxon>
        <taxon>Dikarya</taxon>
        <taxon>Ascomycota</taxon>
        <taxon>Saccharomycotina</taxon>
        <taxon>Pichiomycetes</taxon>
        <taxon>Debaryomycetaceae</taxon>
        <taxon>Spathaspora</taxon>
    </lineage>
</organism>
<comment type="function">
    <text evidence="6">Component of the mitochondrial ribosome (mitoribosome), a dedicated translation machinery responsible for the synthesis of mitochondrial genome-encoded proteins, including at least some of the essential transmembrane subunits of the mitochondrial respiratory chain. The mitoribosomes are attached to the mitochondrial inner membrane and translation products are cotranslationally integrated into the membrane.</text>
</comment>